<feature type="transmembrane region" description="Helical" evidence="5">
    <location>
        <begin position="181"/>
        <end position="197"/>
    </location>
</feature>
<dbReference type="Proteomes" id="UP000717624">
    <property type="component" value="Unassembled WGS sequence"/>
</dbReference>
<evidence type="ECO:0000313" key="6">
    <source>
        <dbReference type="EMBL" id="MBM7591993.1"/>
    </source>
</evidence>
<dbReference type="InterPro" id="IPR007300">
    <property type="entry name" value="CidB/LrgB"/>
</dbReference>
<feature type="transmembrane region" description="Helical" evidence="5">
    <location>
        <begin position="29"/>
        <end position="52"/>
    </location>
</feature>
<feature type="transmembrane region" description="Helical" evidence="5">
    <location>
        <begin position="6"/>
        <end position="22"/>
    </location>
</feature>
<proteinExistence type="predicted"/>
<protein>
    <submittedName>
        <fullName evidence="6">Murein hydrolase (TIGR00659 family)</fullName>
    </submittedName>
</protein>
<dbReference type="EMBL" id="JAFBEB010000018">
    <property type="protein sequence ID" value="MBM7591993.1"/>
    <property type="molecule type" value="Genomic_DNA"/>
</dbReference>
<sequence>MGNVSIVGLFSILLSLLAYVCSKQLYARFRFFLLSPLLVSPALIIAVLLVAHLDYEQYKSGADWLTYMLQPATVAFAIPMYKYWQTLKKHAVEILSSVLLGSVTAIFTSMIVAYFVHLSPQIVDSLAPRSVTTPFAMKIAEQVGGSDTMTAVFVIITGISGSVIGPLLMKMLPIRTAIAKGAMLGMGAHGAGTAKAFELGSVEGTVSSLSMIVAACCSLLIAPYFIRFIIAFL</sequence>
<dbReference type="AlphaFoldDB" id="A0A939BTY3"/>
<keyword evidence="4 5" id="KW-0472">Membrane</keyword>
<comment type="subcellular location">
    <subcellularLocation>
        <location evidence="1">Membrane</location>
        <topology evidence="1">Multi-pass membrane protein</topology>
    </subcellularLocation>
</comment>
<dbReference type="Pfam" id="PF04172">
    <property type="entry name" value="LrgB"/>
    <property type="match status" value="1"/>
</dbReference>
<feature type="transmembrane region" description="Helical" evidence="5">
    <location>
        <begin position="64"/>
        <end position="84"/>
    </location>
</feature>
<name>A0A939BTY3_9BACL</name>
<dbReference type="GO" id="GO:0016787">
    <property type="term" value="F:hydrolase activity"/>
    <property type="evidence" value="ECO:0007669"/>
    <property type="project" value="UniProtKB-KW"/>
</dbReference>
<keyword evidence="2 5" id="KW-0812">Transmembrane</keyword>
<evidence type="ECO:0000256" key="1">
    <source>
        <dbReference type="ARBA" id="ARBA00004141"/>
    </source>
</evidence>
<keyword evidence="3 5" id="KW-1133">Transmembrane helix</keyword>
<keyword evidence="7" id="KW-1185">Reference proteome</keyword>
<accession>A0A939BTY3</accession>
<organism evidence="6 7">
    <name type="scientific">Brevibacillus fulvus</name>
    <dbReference type="NCBI Taxonomy" id="1125967"/>
    <lineage>
        <taxon>Bacteria</taxon>
        <taxon>Bacillati</taxon>
        <taxon>Bacillota</taxon>
        <taxon>Bacilli</taxon>
        <taxon>Bacillales</taxon>
        <taxon>Paenibacillaceae</taxon>
        <taxon>Brevibacillus</taxon>
    </lineage>
</organism>
<comment type="caution">
    <text evidence="6">The sequence shown here is derived from an EMBL/GenBank/DDBJ whole genome shotgun (WGS) entry which is preliminary data.</text>
</comment>
<evidence type="ECO:0000256" key="4">
    <source>
        <dbReference type="ARBA" id="ARBA00023136"/>
    </source>
</evidence>
<dbReference type="PANTHER" id="PTHR30249">
    <property type="entry name" value="PUTATIVE SEROTONIN TRANSPORTER"/>
    <property type="match status" value="1"/>
</dbReference>
<evidence type="ECO:0000256" key="3">
    <source>
        <dbReference type="ARBA" id="ARBA00022989"/>
    </source>
</evidence>
<keyword evidence="6" id="KW-0378">Hydrolase</keyword>
<evidence type="ECO:0000313" key="7">
    <source>
        <dbReference type="Proteomes" id="UP000717624"/>
    </source>
</evidence>
<dbReference type="GO" id="GO:0016020">
    <property type="term" value="C:membrane"/>
    <property type="evidence" value="ECO:0007669"/>
    <property type="project" value="UniProtKB-SubCell"/>
</dbReference>
<feature type="transmembrane region" description="Helical" evidence="5">
    <location>
        <begin position="209"/>
        <end position="230"/>
    </location>
</feature>
<gene>
    <name evidence="6" type="ORF">JOD01_003645</name>
</gene>
<feature type="transmembrane region" description="Helical" evidence="5">
    <location>
        <begin position="151"/>
        <end position="169"/>
    </location>
</feature>
<reference evidence="6" key="1">
    <citation type="submission" date="2021-01" db="EMBL/GenBank/DDBJ databases">
        <title>Genomic Encyclopedia of Type Strains, Phase IV (KMG-IV): sequencing the most valuable type-strain genomes for metagenomic binning, comparative biology and taxonomic classification.</title>
        <authorList>
            <person name="Goeker M."/>
        </authorList>
    </citation>
    <scope>NUCLEOTIDE SEQUENCE</scope>
    <source>
        <strain evidence="6">DSM 25523</strain>
    </source>
</reference>
<evidence type="ECO:0000256" key="5">
    <source>
        <dbReference type="SAM" id="Phobius"/>
    </source>
</evidence>
<dbReference type="PANTHER" id="PTHR30249:SF3">
    <property type="entry name" value="MUREIN HYDROLASE EXPORT REGULATOR"/>
    <property type="match status" value="1"/>
</dbReference>
<feature type="transmembrane region" description="Helical" evidence="5">
    <location>
        <begin position="91"/>
        <end position="116"/>
    </location>
</feature>
<evidence type="ECO:0000256" key="2">
    <source>
        <dbReference type="ARBA" id="ARBA00022692"/>
    </source>
</evidence>
<dbReference type="RefSeq" id="WP_239565561.1">
    <property type="nucleotide sequence ID" value="NZ_BAABIN010000034.1"/>
</dbReference>